<feature type="compositionally biased region" description="Basic and acidic residues" evidence="1">
    <location>
        <begin position="144"/>
        <end position="159"/>
    </location>
</feature>
<keyword evidence="3" id="KW-1185">Reference proteome</keyword>
<evidence type="ECO:0000313" key="3">
    <source>
        <dbReference type="Proteomes" id="UP000002630"/>
    </source>
</evidence>
<name>D8LEG4_ECTSI</name>
<dbReference type="EMBL" id="FN649736">
    <property type="protein sequence ID" value="CBN80207.1"/>
    <property type="molecule type" value="Genomic_DNA"/>
</dbReference>
<dbReference type="Proteomes" id="UP000002630">
    <property type="component" value="Linkage Group LG11"/>
</dbReference>
<evidence type="ECO:0000313" key="2">
    <source>
        <dbReference type="EMBL" id="CBN80207.1"/>
    </source>
</evidence>
<feature type="region of interest" description="Disordered" evidence="1">
    <location>
        <begin position="238"/>
        <end position="317"/>
    </location>
</feature>
<feature type="compositionally biased region" description="Polar residues" evidence="1">
    <location>
        <begin position="35"/>
        <end position="51"/>
    </location>
</feature>
<reference evidence="2 3" key="1">
    <citation type="journal article" date="2010" name="Nature">
        <title>The Ectocarpus genome and the independent evolution of multicellularity in brown algae.</title>
        <authorList>
            <person name="Cock J.M."/>
            <person name="Sterck L."/>
            <person name="Rouze P."/>
            <person name="Scornet D."/>
            <person name="Allen A.E."/>
            <person name="Amoutzias G."/>
            <person name="Anthouard V."/>
            <person name="Artiguenave F."/>
            <person name="Aury J.M."/>
            <person name="Badger J.H."/>
            <person name="Beszteri B."/>
            <person name="Billiau K."/>
            <person name="Bonnet E."/>
            <person name="Bothwell J.H."/>
            <person name="Bowler C."/>
            <person name="Boyen C."/>
            <person name="Brownlee C."/>
            <person name="Carrano C.J."/>
            <person name="Charrier B."/>
            <person name="Cho G.Y."/>
            <person name="Coelho S.M."/>
            <person name="Collen J."/>
            <person name="Corre E."/>
            <person name="Da Silva C."/>
            <person name="Delage L."/>
            <person name="Delaroque N."/>
            <person name="Dittami S.M."/>
            <person name="Doulbeau S."/>
            <person name="Elias M."/>
            <person name="Farnham G."/>
            <person name="Gachon C.M."/>
            <person name="Gschloessl B."/>
            <person name="Heesch S."/>
            <person name="Jabbari K."/>
            <person name="Jubin C."/>
            <person name="Kawai H."/>
            <person name="Kimura K."/>
            <person name="Kloareg B."/>
            <person name="Kupper F.C."/>
            <person name="Lang D."/>
            <person name="Le Bail A."/>
            <person name="Leblanc C."/>
            <person name="Lerouge P."/>
            <person name="Lohr M."/>
            <person name="Lopez P.J."/>
            <person name="Martens C."/>
            <person name="Maumus F."/>
            <person name="Michel G."/>
            <person name="Miranda-Saavedra D."/>
            <person name="Morales J."/>
            <person name="Moreau H."/>
            <person name="Motomura T."/>
            <person name="Nagasato C."/>
            <person name="Napoli C.A."/>
            <person name="Nelson D.R."/>
            <person name="Nyvall-Collen P."/>
            <person name="Peters A.F."/>
            <person name="Pommier C."/>
            <person name="Potin P."/>
            <person name="Poulain J."/>
            <person name="Quesneville H."/>
            <person name="Read B."/>
            <person name="Rensing S.A."/>
            <person name="Ritter A."/>
            <person name="Rousvoal S."/>
            <person name="Samanta M."/>
            <person name="Samson G."/>
            <person name="Schroeder D.C."/>
            <person name="Segurens B."/>
            <person name="Strittmatter M."/>
            <person name="Tonon T."/>
            <person name="Tregear J.W."/>
            <person name="Valentin K."/>
            <person name="von Dassow P."/>
            <person name="Yamagishi T."/>
            <person name="Van de Peer Y."/>
            <person name="Wincker P."/>
        </authorList>
    </citation>
    <scope>NUCLEOTIDE SEQUENCE [LARGE SCALE GENOMIC DNA]</scope>
    <source>
        <strain evidence="3">Ec32 / CCAP1310/4</strain>
    </source>
</reference>
<feature type="region of interest" description="Disordered" evidence="1">
    <location>
        <begin position="15"/>
        <end position="82"/>
    </location>
</feature>
<organism evidence="2 3">
    <name type="scientific">Ectocarpus siliculosus</name>
    <name type="common">Brown alga</name>
    <name type="synonym">Conferva siliculosa</name>
    <dbReference type="NCBI Taxonomy" id="2880"/>
    <lineage>
        <taxon>Eukaryota</taxon>
        <taxon>Sar</taxon>
        <taxon>Stramenopiles</taxon>
        <taxon>Ochrophyta</taxon>
        <taxon>PX clade</taxon>
        <taxon>Phaeophyceae</taxon>
        <taxon>Ectocarpales</taxon>
        <taxon>Ectocarpaceae</taxon>
        <taxon>Ectocarpus</taxon>
    </lineage>
</organism>
<feature type="region of interest" description="Disordered" evidence="1">
    <location>
        <begin position="180"/>
        <end position="199"/>
    </location>
</feature>
<accession>D8LEG4</accession>
<gene>
    <name evidence="2" type="ORF">Esi_0131_0014</name>
</gene>
<evidence type="ECO:0000256" key="1">
    <source>
        <dbReference type="SAM" id="MobiDB-lite"/>
    </source>
</evidence>
<protein>
    <submittedName>
        <fullName evidence="2">Uncharacterized protein</fullName>
    </submittedName>
</protein>
<dbReference type="AlphaFoldDB" id="D8LEG4"/>
<proteinExistence type="predicted"/>
<dbReference type="EMBL" id="FN647946">
    <property type="protein sequence ID" value="CBN80207.1"/>
    <property type="molecule type" value="Genomic_DNA"/>
</dbReference>
<sequence length="437" mass="46895">MDCGLEEVDDLLNMNGRLRVSGSAHTSSEEDSRSNKLSTSTIGPNTGQTVAPRNAAPTGGGVAQQGDTGVPASGLHPKVDSARGTGAHAANILMSSTAPAGLDRSSFPADPPTPHVSGSMLGGSPTEGLLRCNDDTAANNNNGDGHDNNDTSPNGDEHLAPQNDGTQFYCYDPRQDAAARRGGGGVRFLSPPRRPAKETAPFIRAKGLTLTYAQAKLFGLAGSPQLGEAIASKGFTAGRGNKRATTGNDTRTFPDGNLQGDQGLQRHPQTRTYSPSRIEHLARPVPGKGRAGGGETTATLERSDGSPQQAGQRGRGGEELHTTFFVAFRDPACGYDFVREAGYNTEGFLGRVEAYASYSRHKLETRRGEDLYASRVDKLECPQCHNPQSYDEFVSKKLKCGGCEVPYCMPRTWNRRVWDHRNELWVKLFSCFRRVLG</sequence>
<dbReference type="OrthoDB" id="204991at2759"/>
<feature type="region of interest" description="Disordered" evidence="1">
    <location>
        <begin position="101"/>
        <end position="168"/>
    </location>
</feature>
<dbReference type="InParanoid" id="D8LEG4"/>